<accession>C7MBZ8</accession>
<proteinExistence type="predicted"/>
<organism evidence="2 3">
    <name type="scientific">Brachybacterium faecium (strain ATCC 43885 / DSM 4810 / JCM 11609 / LMG 19847 / NBRC 14762 / NCIMB 9860 / 6-10)</name>
    <dbReference type="NCBI Taxonomy" id="446465"/>
    <lineage>
        <taxon>Bacteria</taxon>
        <taxon>Bacillati</taxon>
        <taxon>Actinomycetota</taxon>
        <taxon>Actinomycetes</taxon>
        <taxon>Micrococcales</taxon>
        <taxon>Dermabacteraceae</taxon>
        <taxon>Brachybacterium</taxon>
    </lineage>
</organism>
<protein>
    <submittedName>
        <fullName evidence="2">Uncharacterized protein</fullName>
    </submittedName>
</protein>
<keyword evidence="3" id="KW-1185">Reference proteome</keyword>
<dbReference type="eggNOG" id="COG0346">
    <property type="taxonomic scope" value="Bacteria"/>
</dbReference>
<dbReference type="Proteomes" id="UP000001919">
    <property type="component" value="Chromosome"/>
</dbReference>
<dbReference type="AlphaFoldDB" id="C7MBZ8"/>
<dbReference type="KEGG" id="bfa:Bfae_12620"/>
<feature type="region of interest" description="Disordered" evidence="1">
    <location>
        <begin position="91"/>
        <end position="135"/>
    </location>
</feature>
<dbReference type="OrthoDB" id="3296095at2"/>
<dbReference type="PATRIC" id="fig|446465.5.peg.1261"/>
<dbReference type="STRING" id="446465.Bfae_12620"/>
<evidence type="ECO:0000313" key="3">
    <source>
        <dbReference type="Proteomes" id="UP000001919"/>
    </source>
</evidence>
<evidence type="ECO:0000256" key="1">
    <source>
        <dbReference type="SAM" id="MobiDB-lite"/>
    </source>
</evidence>
<dbReference type="HOGENOM" id="CLU_1881737_0_0_11"/>
<sequence>MADTDEAAAVLRTSGLHVDVWDESYGRQGVITLPSGEGVSLNERQRDLYGYQGHDASGADARLSVTAVLSSADFEADAAWARPLGFIADASERSDAPDVPDASDAGDGGEGPWFRALREPLGAEGLGPRPAPAAP</sequence>
<evidence type="ECO:0000313" key="2">
    <source>
        <dbReference type="EMBL" id="ACU85105.1"/>
    </source>
</evidence>
<gene>
    <name evidence="2" type="ordered locus">Bfae_12620</name>
</gene>
<dbReference type="EMBL" id="CP001643">
    <property type="protein sequence ID" value="ACU85105.1"/>
    <property type="molecule type" value="Genomic_DNA"/>
</dbReference>
<name>C7MBZ8_BRAFD</name>
<reference evidence="2 3" key="1">
    <citation type="journal article" date="2009" name="Stand. Genomic Sci.">
        <title>Complete genome sequence of Brachybacterium faecium type strain (Schefferle 6-10).</title>
        <authorList>
            <person name="Lapidus A."/>
            <person name="Pukall R."/>
            <person name="Labuttii K."/>
            <person name="Copeland A."/>
            <person name="Del Rio T.G."/>
            <person name="Nolan M."/>
            <person name="Chen F."/>
            <person name="Lucas S."/>
            <person name="Tice H."/>
            <person name="Cheng J.F."/>
            <person name="Bruce D."/>
            <person name="Goodwin L."/>
            <person name="Pitluck S."/>
            <person name="Rohde M."/>
            <person name="Goker M."/>
            <person name="Pati A."/>
            <person name="Ivanova N."/>
            <person name="Mavrommatis K."/>
            <person name="Chen A."/>
            <person name="Palaniappan K."/>
            <person name="D'haeseleer P."/>
            <person name="Chain P."/>
            <person name="Bristow J."/>
            <person name="Eisen J.A."/>
            <person name="Markowitz V."/>
            <person name="Hugenholtz P."/>
            <person name="Kyrpides N.C."/>
            <person name="Klenk H.P."/>
        </authorList>
    </citation>
    <scope>NUCLEOTIDE SEQUENCE [LARGE SCALE GENOMIC DNA]</scope>
    <source>
        <strain evidence="3">ATCC 43885 / DSM 4810 / JCM 11609 / LMG 19847 / NBRC 14762 / NCIMB 9860 / 6-10</strain>
    </source>
</reference>